<accession>A0A0W0CXW8</accession>
<gene>
    <name evidence="1" type="ORF">AO440_004059</name>
</gene>
<dbReference type="PhylomeDB" id="A0A0W0CXW8"/>
<dbReference type="OrthoDB" id="566238at2759"/>
<dbReference type="GO" id="GO:0005739">
    <property type="term" value="C:mitochondrion"/>
    <property type="evidence" value="ECO:0007669"/>
    <property type="project" value="TreeGrafter"/>
</dbReference>
<keyword evidence="1" id="KW-0808">Transferase</keyword>
<dbReference type="AlphaFoldDB" id="A0A0W0CXW8"/>
<protein>
    <submittedName>
        <fullName evidence="1">Thiosulfate sulfurtransferase RDL2, mitochondrial</fullName>
    </submittedName>
</protein>
<dbReference type="InterPro" id="IPR036873">
    <property type="entry name" value="Rhodanese-like_dom_sf"/>
</dbReference>
<dbReference type="CDD" id="cd01519">
    <property type="entry name" value="RHOD_HSP67B2"/>
    <property type="match status" value="1"/>
</dbReference>
<dbReference type="SUPFAM" id="SSF52821">
    <property type="entry name" value="Rhodanese/Cell cycle control phosphatase"/>
    <property type="match status" value="1"/>
</dbReference>
<dbReference type="Gene3D" id="3.40.250.10">
    <property type="entry name" value="Rhodanese-like domain"/>
    <property type="match status" value="1"/>
</dbReference>
<reference evidence="1 2" key="1">
    <citation type="submission" date="2015-10" db="EMBL/GenBank/DDBJ databases">
        <title>Draft genomes sequences of Candida glabrata isolates 1A, 1B, 2A, 2B, 3A and 3B.</title>
        <authorList>
            <person name="Haavelsrud O.E."/>
            <person name="Gaustad P."/>
        </authorList>
    </citation>
    <scope>NUCLEOTIDE SEQUENCE [LARGE SCALE GENOMIC DNA]</scope>
    <source>
        <strain evidence="1">910700640</strain>
    </source>
</reference>
<proteinExistence type="predicted"/>
<comment type="caution">
    <text evidence="1">The sequence shown here is derived from an EMBL/GenBank/DDBJ whole genome shotgun (WGS) entry which is preliminary data.</text>
</comment>
<evidence type="ECO:0000313" key="1">
    <source>
        <dbReference type="EMBL" id="KTB07931.1"/>
    </source>
</evidence>
<name>A0A0W0CXW8_CANGB</name>
<dbReference type="Pfam" id="PF00581">
    <property type="entry name" value="Rhodanese"/>
    <property type="match status" value="1"/>
</dbReference>
<dbReference type="VEuPathDB" id="FungiDB:B1J91_M04697g"/>
<dbReference type="VEuPathDB" id="FungiDB:GWK60_M04631"/>
<dbReference type="VEuPathDB" id="FungiDB:GW608_M04631"/>
<dbReference type="VEuPathDB" id="FungiDB:GVI51_M04631"/>
<organism evidence="1 2">
    <name type="scientific">Candida glabrata</name>
    <name type="common">Yeast</name>
    <name type="synonym">Torulopsis glabrata</name>
    <dbReference type="NCBI Taxonomy" id="5478"/>
    <lineage>
        <taxon>Eukaryota</taxon>
        <taxon>Fungi</taxon>
        <taxon>Dikarya</taxon>
        <taxon>Ascomycota</taxon>
        <taxon>Saccharomycotina</taxon>
        <taxon>Saccharomycetes</taxon>
        <taxon>Saccharomycetales</taxon>
        <taxon>Saccharomycetaceae</taxon>
        <taxon>Nakaseomyces</taxon>
    </lineage>
</organism>
<dbReference type="Proteomes" id="UP000054886">
    <property type="component" value="Unassembled WGS sequence"/>
</dbReference>
<dbReference type="OMA" id="YEGSWTD"/>
<evidence type="ECO:0000313" key="2">
    <source>
        <dbReference type="Proteomes" id="UP000054886"/>
    </source>
</evidence>
<sequence>MFKRVVSISRGRVSPIRLVGLNRSANMIRYLSTNGPKAYNFEDIKQLVQHPDPKKVLVDVREPEELKECKLPNSINIPLKSAPGALGLPEEEFQELFHIEKPPKDKELIFFCALGVRAKTSEELARSYGYESTGVWEGSMKEWKEKGGDKIKV</sequence>
<dbReference type="EMBL" id="LLZZ01000106">
    <property type="protein sequence ID" value="KTB07931.1"/>
    <property type="molecule type" value="Genomic_DNA"/>
</dbReference>
<dbReference type="PANTHER" id="PTHR44086">
    <property type="entry name" value="THIOSULFATE SULFURTRANSFERASE RDL2, MITOCHONDRIAL-RELATED"/>
    <property type="match status" value="1"/>
</dbReference>
<dbReference type="PROSITE" id="PS50206">
    <property type="entry name" value="RHODANESE_3"/>
    <property type="match status" value="1"/>
</dbReference>
<dbReference type="VEuPathDB" id="FungiDB:CAGL0M04697g"/>
<dbReference type="PANTHER" id="PTHR44086:SF10">
    <property type="entry name" value="THIOSULFATE SULFURTRANSFERASE_RHODANESE-LIKE DOMAIN-CONTAINING PROTEIN 3"/>
    <property type="match status" value="1"/>
</dbReference>
<dbReference type="SMART" id="SM00450">
    <property type="entry name" value="RHOD"/>
    <property type="match status" value="1"/>
</dbReference>
<dbReference type="GO" id="GO:0004792">
    <property type="term" value="F:thiosulfate-cyanide sulfurtransferase activity"/>
    <property type="evidence" value="ECO:0007669"/>
    <property type="project" value="TreeGrafter"/>
</dbReference>
<dbReference type="InterPro" id="IPR001763">
    <property type="entry name" value="Rhodanese-like_dom"/>
</dbReference>